<keyword evidence="5 12" id="KW-0812">Transmembrane</keyword>
<dbReference type="InterPro" id="IPR017871">
    <property type="entry name" value="ABC_transporter-like_CS"/>
</dbReference>
<dbReference type="InterPro" id="IPR050334">
    <property type="entry name" value="Molybdenum_import_ModC"/>
</dbReference>
<dbReference type="Pfam" id="PF03459">
    <property type="entry name" value="TOBE"/>
    <property type="match status" value="1"/>
</dbReference>
<evidence type="ECO:0000256" key="8">
    <source>
        <dbReference type="ARBA" id="ARBA00022967"/>
    </source>
</evidence>
<evidence type="ECO:0000256" key="5">
    <source>
        <dbReference type="ARBA" id="ARBA00022692"/>
    </source>
</evidence>
<keyword evidence="7" id="KW-0067">ATP-binding</keyword>
<dbReference type="InterPro" id="IPR011867">
    <property type="entry name" value="ModB_ABC"/>
</dbReference>
<dbReference type="InterPro" id="IPR005116">
    <property type="entry name" value="Transp-assoc_OB_typ1"/>
</dbReference>
<protein>
    <submittedName>
        <fullName evidence="17">Molybdate ABC transporter permease subunit</fullName>
    </submittedName>
</protein>
<sequence length="709" mass="72052">VGRPRAAVPAGLPRWVAAPAAIAVLLLALPVLGMLLRVPWARFPALLATEASVDALLLSLRTSLAATALCVLLGVPLALVLARTRWPGQRVVRTLVLLPLVLPPVVSGLALLTTLGRRGLLGARLEALGIDVAFTTAAVVLAQTFVSLPFLVLSLEGAVRTAGHRYEDVAATLGARPTTVLRRVTLPLLLPALGAGTALAFARSLGEFGATLTFAGSLQGVTRTLPLEIYLQRETDPDAALALSVVLIAVAAVIVLATQRGRRRGPGTDDAGAPEEPDDTTSPLAAPDPTGLGTRPAAAVDIRQALPDESSPQRAPAAAARRGAARQAAARGPAPAGSIAVHASVPERGAHLDVELPGGQVVAVLGPNGAGKSTLLGLLSGLVRPGGGEVRIGARTVADAASWVPPHARRVALLAQEPLLLPHLDALGNVAFGPRAGGVARASAERLARERLAQVGAEALAGRRPHQLSGGQAQRVALARALAPEPDVLLLDEPLSALDVSAAVAMRQVLRTLLRGSGRTAVLVTHDLLDVLALADAVVVLDGGRVVEQGSALEVLARPRSAFAARLAGVNLVLGGLTPERDAMTAGRAAVGGPPPDRAPAGHAGVGPLVLHGLVDPACQPGEQVAATFSPRAVSVHRAPPGGSPRNVVGVTVTGLEHLGELVRVRATTADGHAVAADITPASVAELGLEHGAAVLFSVKAAEVTIFPA</sequence>
<dbReference type="SUPFAM" id="SSF161098">
    <property type="entry name" value="MetI-like"/>
    <property type="match status" value="1"/>
</dbReference>
<evidence type="ECO:0000259" key="15">
    <source>
        <dbReference type="PROSITE" id="PS50928"/>
    </source>
</evidence>
<dbReference type="Gene3D" id="2.40.50.100">
    <property type="match status" value="1"/>
</dbReference>
<evidence type="ECO:0000256" key="9">
    <source>
        <dbReference type="ARBA" id="ARBA00022989"/>
    </source>
</evidence>
<keyword evidence="18" id="KW-1185">Reference proteome</keyword>
<dbReference type="Proteomes" id="UP000429644">
    <property type="component" value="Unassembled WGS sequence"/>
</dbReference>
<dbReference type="PANTHER" id="PTHR43514">
    <property type="entry name" value="ABC TRANSPORTER I FAMILY MEMBER 10"/>
    <property type="match status" value="1"/>
</dbReference>
<dbReference type="SMART" id="SM00382">
    <property type="entry name" value="AAA"/>
    <property type="match status" value="1"/>
</dbReference>
<evidence type="ECO:0000256" key="11">
    <source>
        <dbReference type="PROSITE-ProRule" id="PRU01213"/>
    </source>
</evidence>
<feature type="region of interest" description="Disordered" evidence="13">
    <location>
        <begin position="261"/>
        <end position="335"/>
    </location>
</feature>
<feature type="transmembrane region" description="Helical" evidence="12">
    <location>
        <begin position="239"/>
        <end position="257"/>
    </location>
</feature>
<dbReference type="GO" id="GO:0005886">
    <property type="term" value="C:plasma membrane"/>
    <property type="evidence" value="ECO:0007669"/>
    <property type="project" value="UniProtKB-SubCell"/>
</dbReference>
<feature type="transmembrane region" description="Helical" evidence="12">
    <location>
        <begin position="12"/>
        <end position="36"/>
    </location>
</feature>
<dbReference type="Pfam" id="PF00528">
    <property type="entry name" value="BPD_transp_1"/>
    <property type="match status" value="1"/>
</dbReference>
<dbReference type="PROSITE" id="PS51866">
    <property type="entry name" value="MOP"/>
    <property type="match status" value="1"/>
</dbReference>
<dbReference type="SUPFAM" id="SSF50331">
    <property type="entry name" value="MOP-like"/>
    <property type="match status" value="1"/>
</dbReference>
<keyword evidence="10 12" id="KW-0472">Membrane</keyword>
<evidence type="ECO:0000256" key="3">
    <source>
        <dbReference type="ARBA" id="ARBA00022475"/>
    </source>
</evidence>
<keyword evidence="6" id="KW-0547">Nucleotide-binding</keyword>
<dbReference type="GO" id="GO:0016887">
    <property type="term" value="F:ATP hydrolysis activity"/>
    <property type="evidence" value="ECO:0007669"/>
    <property type="project" value="InterPro"/>
</dbReference>
<feature type="compositionally biased region" description="Low complexity" evidence="13">
    <location>
        <begin position="312"/>
        <end position="335"/>
    </location>
</feature>
<dbReference type="AlphaFoldDB" id="A0A7J9UZ73"/>
<dbReference type="SUPFAM" id="SSF52540">
    <property type="entry name" value="P-loop containing nucleoside triphosphate hydrolases"/>
    <property type="match status" value="1"/>
</dbReference>
<evidence type="ECO:0000256" key="13">
    <source>
        <dbReference type="SAM" id="MobiDB-lite"/>
    </source>
</evidence>
<dbReference type="CDD" id="cd06261">
    <property type="entry name" value="TM_PBP2"/>
    <property type="match status" value="1"/>
</dbReference>
<comment type="subcellular location">
    <subcellularLocation>
        <location evidence="12">Cell membrane</location>
        <topology evidence="12">Multi-pass membrane protein</topology>
    </subcellularLocation>
    <subcellularLocation>
        <location evidence="1">Membrane</location>
        <topology evidence="1">Multi-pass membrane protein</topology>
    </subcellularLocation>
</comment>
<dbReference type="InterPro" id="IPR008995">
    <property type="entry name" value="Mo/tungstate-bd_C_term_dom"/>
</dbReference>
<dbReference type="PROSITE" id="PS50928">
    <property type="entry name" value="ABC_TM1"/>
    <property type="match status" value="1"/>
</dbReference>
<dbReference type="Gene3D" id="3.40.50.300">
    <property type="entry name" value="P-loop containing nucleotide triphosphate hydrolases"/>
    <property type="match status" value="1"/>
</dbReference>
<dbReference type="InterPro" id="IPR035906">
    <property type="entry name" value="MetI-like_sf"/>
</dbReference>
<feature type="domain" description="Mop" evidence="16">
    <location>
        <begin position="642"/>
        <end position="708"/>
    </location>
</feature>
<dbReference type="InterPro" id="IPR003439">
    <property type="entry name" value="ABC_transporter-like_ATP-bd"/>
</dbReference>
<dbReference type="PROSITE" id="PS50893">
    <property type="entry name" value="ABC_TRANSPORTER_2"/>
    <property type="match status" value="1"/>
</dbReference>
<keyword evidence="3" id="KW-1003">Cell membrane</keyword>
<dbReference type="InterPro" id="IPR003593">
    <property type="entry name" value="AAA+_ATPase"/>
</dbReference>
<evidence type="ECO:0000259" key="14">
    <source>
        <dbReference type="PROSITE" id="PS50893"/>
    </source>
</evidence>
<feature type="transmembrane region" description="Helical" evidence="12">
    <location>
        <begin position="56"/>
        <end position="82"/>
    </location>
</feature>
<dbReference type="EMBL" id="WHPD01003196">
    <property type="protein sequence ID" value="MPV89941.1"/>
    <property type="molecule type" value="Genomic_DNA"/>
</dbReference>
<reference evidence="17 18" key="1">
    <citation type="submission" date="2019-10" db="EMBL/GenBank/DDBJ databases">
        <title>Georgenia wutianyii sp. nov. and Georgenia yuyongxinii sp. nov. isolated from plateau pika (Ochotona curzoniae) in the Qinghai-Tibet plateau of China.</title>
        <authorList>
            <person name="Tian Z."/>
        </authorList>
    </citation>
    <scope>NUCLEOTIDE SEQUENCE [LARGE SCALE GENOMIC DNA]</scope>
    <source>
        <strain evidence="17 18">JCM 15130</strain>
    </source>
</reference>
<comment type="caution">
    <text evidence="17">The sequence shown here is derived from an EMBL/GenBank/DDBJ whole genome shotgun (WGS) entry which is preliminary data.</text>
</comment>
<dbReference type="InterPro" id="IPR006469">
    <property type="entry name" value="NifC_ABC_porter"/>
</dbReference>
<dbReference type="InterPro" id="IPR000515">
    <property type="entry name" value="MetI-like"/>
</dbReference>
<feature type="non-terminal residue" evidence="17">
    <location>
        <position position="1"/>
    </location>
</feature>
<evidence type="ECO:0000256" key="6">
    <source>
        <dbReference type="ARBA" id="ARBA00022741"/>
    </source>
</evidence>
<comment type="similarity">
    <text evidence="12">Belongs to the binding-protein-dependent transport system permease family.</text>
</comment>
<evidence type="ECO:0000313" key="18">
    <source>
        <dbReference type="Proteomes" id="UP000429644"/>
    </source>
</evidence>
<evidence type="ECO:0000256" key="10">
    <source>
        <dbReference type="ARBA" id="ARBA00023136"/>
    </source>
</evidence>
<proteinExistence type="inferred from homology"/>
<keyword evidence="8" id="KW-1278">Translocase</keyword>
<feature type="transmembrane region" description="Helical" evidence="12">
    <location>
        <begin position="94"/>
        <end position="112"/>
    </location>
</feature>
<evidence type="ECO:0000256" key="4">
    <source>
        <dbReference type="ARBA" id="ARBA00022505"/>
    </source>
</evidence>
<feature type="transmembrane region" description="Helical" evidence="12">
    <location>
        <begin position="132"/>
        <end position="155"/>
    </location>
</feature>
<evidence type="ECO:0000256" key="12">
    <source>
        <dbReference type="RuleBase" id="RU363032"/>
    </source>
</evidence>
<dbReference type="Pfam" id="PF00005">
    <property type="entry name" value="ABC_tran"/>
    <property type="match status" value="1"/>
</dbReference>
<dbReference type="NCBIfam" id="TIGR02141">
    <property type="entry name" value="modB_ABC"/>
    <property type="match status" value="1"/>
</dbReference>
<dbReference type="NCBIfam" id="TIGR01581">
    <property type="entry name" value="Mo_ABC_porter"/>
    <property type="match status" value="1"/>
</dbReference>
<keyword evidence="2 12" id="KW-0813">Transport</keyword>
<accession>A0A7J9UZ73</accession>
<dbReference type="GO" id="GO:0015098">
    <property type="term" value="F:molybdate ion transmembrane transporter activity"/>
    <property type="evidence" value="ECO:0007669"/>
    <property type="project" value="InterPro"/>
</dbReference>
<dbReference type="InterPro" id="IPR004606">
    <property type="entry name" value="Mop_domain"/>
</dbReference>
<dbReference type="PANTHER" id="PTHR43514:SF4">
    <property type="entry name" value="ABC TRANSPORTER I FAMILY MEMBER 10"/>
    <property type="match status" value="1"/>
</dbReference>
<keyword evidence="9 12" id="KW-1133">Transmembrane helix</keyword>
<dbReference type="PROSITE" id="PS00211">
    <property type="entry name" value="ABC_TRANSPORTER_1"/>
    <property type="match status" value="1"/>
</dbReference>
<organism evidence="17 18">
    <name type="scientific">Georgenia ruanii</name>
    <dbReference type="NCBI Taxonomy" id="348442"/>
    <lineage>
        <taxon>Bacteria</taxon>
        <taxon>Bacillati</taxon>
        <taxon>Actinomycetota</taxon>
        <taxon>Actinomycetes</taxon>
        <taxon>Micrococcales</taxon>
        <taxon>Bogoriellaceae</taxon>
        <taxon>Georgenia</taxon>
    </lineage>
</organism>
<evidence type="ECO:0000259" key="16">
    <source>
        <dbReference type="PROSITE" id="PS51866"/>
    </source>
</evidence>
<dbReference type="Gene3D" id="1.10.3720.10">
    <property type="entry name" value="MetI-like"/>
    <property type="match status" value="1"/>
</dbReference>
<dbReference type="GO" id="GO:0005524">
    <property type="term" value="F:ATP binding"/>
    <property type="evidence" value="ECO:0007669"/>
    <property type="project" value="UniProtKB-KW"/>
</dbReference>
<evidence type="ECO:0000256" key="7">
    <source>
        <dbReference type="ARBA" id="ARBA00022840"/>
    </source>
</evidence>
<keyword evidence="4 11" id="KW-0500">Molybdenum</keyword>
<gene>
    <name evidence="17" type="primary">modB</name>
    <name evidence="17" type="ORF">GB882_14795</name>
</gene>
<evidence type="ECO:0000313" key="17">
    <source>
        <dbReference type="EMBL" id="MPV89941.1"/>
    </source>
</evidence>
<feature type="domain" description="ABC transmembrane type-1" evidence="15">
    <location>
        <begin position="56"/>
        <end position="258"/>
    </location>
</feature>
<evidence type="ECO:0000256" key="1">
    <source>
        <dbReference type="ARBA" id="ARBA00004141"/>
    </source>
</evidence>
<name>A0A7J9UZ73_9MICO</name>
<dbReference type="InterPro" id="IPR027417">
    <property type="entry name" value="P-loop_NTPase"/>
</dbReference>
<feature type="domain" description="ABC transporter" evidence="14">
    <location>
        <begin position="334"/>
        <end position="568"/>
    </location>
</feature>
<evidence type="ECO:0000256" key="2">
    <source>
        <dbReference type="ARBA" id="ARBA00022448"/>
    </source>
</evidence>